<evidence type="ECO:0000256" key="5">
    <source>
        <dbReference type="ARBA" id="ARBA00024029"/>
    </source>
</evidence>
<accession>A0A7I7TWR2</accession>
<dbReference type="EMBL" id="AP022598">
    <property type="protein sequence ID" value="BBY73374.1"/>
    <property type="molecule type" value="Genomic_DNA"/>
</dbReference>
<gene>
    <name evidence="6" type="ORF">MPRF_02730</name>
</gene>
<dbReference type="PANTHER" id="PTHR35005">
    <property type="entry name" value="3-DEHYDRO-SCYLLO-INOSOSE HYDROLASE"/>
    <property type="match status" value="1"/>
</dbReference>
<dbReference type="AlphaFoldDB" id="A0A7I7TWR2"/>
<evidence type="ECO:0000256" key="4">
    <source>
        <dbReference type="ARBA" id="ARBA00022833"/>
    </source>
</evidence>
<keyword evidence="4" id="KW-0862">Zinc</keyword>
<dbReference type="GO" id="GO:0016811">
    <property type="term" value="F:hydrolase activity, acting on carbon-nitrogen (but not peptide) bonds, in linear amides"/>
    <property type="evidence" value="ECO:0007669"/>
    <property type="project" value="TreeGrafter"/>
</dbReference>
<evidence type="ECO:0000256" key="3">
    <source>
        <dbReference type="ARBA" id="ARBA00022801"/>
    </source>
</evidence>
<evidence type="ECO:0000313" key="6">
    <source>
        <dbReference type="EMBL" id="BBY73374.1"/>
    </source>
</evidence>
<dbReference type="Proteomes" id="UP000466554">
    <property type="component" value="Chromosome"/>
</dbReference>
<dbReference type="Gene3D" id="3.40.50.10310">
    <property type="entry name" value="Creatininase"/>
    <property type="match status" value="1"/>
</dbReference>
<proteinExistence type="inferred from homology"/>
<sequence>MHIVDGKSTATHAPTIGAYQVNSAYHRRVVFPRELGNSTSRQLNDAAPTVVVPVGSTEQHGPHLPLDTDTRIAAAVADAVVARLSATDSAKGAAKGAAHWVIAPAVAYGASGEHEGFAGTVSIGTPVLAELLIEFARSACRWAPRVLFVNGHGGNVEALRRAVTLLRYEGRDVAWCPCPARNADAHAGHTETSVLLHLSPDVVRQDERVPGNRAPLSELMPQMLRGGVAAVSSLGVLGDPTTATADEGGRIFAEMVDACAGRVLRWAPDSGGMLT</sequence>
<evidence type="ECO:0000313" key="7">
    <source>
        <dbReference type="Proteomes" id="UP000466554"/>
    </source>
</evidence>
<keyword evidence="3" id="KW-0378">Hydrolase</keyword>
<dbReference type="InterPro" id="IPR003785">
    <property type="entry name" value="Creatininase/forma_Hydrolase"/>
</dbReference>
<comment type="cofactor">
    <cofactor evidence="1">
        <name>Zn(2+)</name>
        <dbReference type="ChEBI" id="CHEBI:29105"/>
    </cofactor>
</comment>
<evidence type="ECO:0000256" key="1">
    <source>
        <dbReference type="ARBA" id="ARBA00001947"/>
    </source>
</evidence>
<dbReference type="InterPro" id="IPR023871">
    <property type="entry name" value="MftE"/>
</dbReference>
<keyword evidence="2" id="KW-0479">Metal-binding</keyword>
<evidence type="ECO:0000256" key="2">
    <source>
        <dbReference type="ARBA" id="ARBA00022723"/>
    </source>
</evidence>
<dbReference type="NCBIfam" id="TIGR03964">
    <property type="entry name" value="mycofact_creat"/>
    <property type="match status" value="1"/>
</dbReference>
<organism evidence="6 7">
    <name type="scientific">Mycolicibacterium parafortuitum</name>
    <name type="common">Mycobacterium parafortuitum</name>
    <dbReference type="NCBI Taxonomy" id="39692"/>
    <lineage>
        <taxon>Bacteria</taxon>
        <taxon>Bacillati</taxon>
        <taxon>Actinomycetota</taxon>
        <taxon>Actinomycetes</taxon>
        <taxon>Mycobacteriales</taxon>
        <taxon>Mycobacteriaceae</taxon>
        <taxon>Mycolicibacterium</taxon>
    </lineage>
</organism>
<dbReference type="SUPFAM" id="SSF102215">
    <property type="entry name" value="Creatininase"/>
    <property type="match status" value="1"/>
</dbReference>
<dbReference type="PANTHER" id="PTHR35005:SF1">
    <property type="entry name" value="2-AMINO-5-FORMYLAMINO-6-RIBOSYLAMINOPYRIMIDIN-4(3H)-ONE 5'-MONOPHOSPHATE DEFORMYLASE"/>
    <property type="match status" value="1"/>
</dbReference>
<dbReference type="Pfam" id="PF02633">
    <property type="entry name" value="Creatininase"/>
    <property type="match status" value="1"/>
</dbReference>
<comment type="similarity">
    <text evidence="5">Belongs to the creatininase superfamily.</text>
</comment>
<protein>
    <submittedName>
        <fullName evidence="6">Mycofactocin system creatininase family protein</fullName>
    </submittedName>
</protein>
<dbReference type="InterPro" id="IPR024087">
    <property type="entry name" value="Creatininase-like_sf"/>
</dbReference>
<reference evidence="6 7" key="1">
    <citation type="journal article" date="2019" name="Emerg. Microbes Infect.">
        <title>Comprehensive subspecies identification of 175 nontuberculous mycobacteria species based on 7547 genomic profiles.</title>
        <authorList>
            <person name="Matsumoto Y."/>
            <person name="Kinjo T."/>
            <person name="Motooka D."/>
            <person name="Nabeya D."/>
            <person name="Jung N."/>
            <person name="Uechi K."/>
            <person name="Horii T."/>
            <person name="Iida T."/>
            <person name="Fujita J."/>
            <person name="Nakamura S."/>
        </authorList>
    </citation>
    <scope>NUCLEOTIDE SEQUENCE [LARGE SCALE GENOMIC DNA]</scope>
    <source>
        <strain evidence="6 7">JCM 6367</strain>
    </source>
</reference>
<dbReference type="GO" id="GO:0046872">
    <property type="term" value="F:metal ion binding"/>
    <property type="evidence" value="ECO:0007669"/>
    <property type="project" value="UniProtKB-KW"/>
</dbReference>
<name>A0A7I7TWR2_MYCPF</name>
<dbReference type="GO" id="GO:0009231">
    <property type="term" value="P:riboflavin biosynthetic process"/>
    <property type="evidence" value="ECO:0007669"/>
    <property type="project" value="TreeGrafter"/>
</dbReference>